<sequence>MKKGFLLTNPASKITATSSTTKVTPTTALKSISSDCFHDVIVDFISGLIKRNPSTIFSSIITMDLSAIDEFLNTYKEQIGL</sequence>
<keyword evidence="3" id="KW-1185">Reference proteome</keyword>
<dbReference type="AlphaFoldDB" id="A0A2Z6SR28"/>
<dbReference type="Proteomes" id="UP000615446">
    <property type="component" value="Unassembled WGS sequence"/>
</dbReference>
<reference evidence="1 3" key="1">
    <citation type="submission" date="2017-11" db="EMBL/GenBank/DDBJ databases">
        <title>The genome of Rhizophagus clarus HR1 reveals common genetic basis of auxotrophy among arbuscular mycorrhizal fungi.</title>
        <authorList>
            <person name="Kobayashi Y."/>
        </authorList>
    </citation>
    <scope>NUCLEOTIDE SEQUENCE [LARGE SCALE GENOMIC DNA]</scope>
    <source>
        <strain evidence="1 3">HR1</strain>
    </source>
</reference>
<gene>
    <name evidence="2" type="ORF">RCL2_001171900</name>
    <name evidence="1" type="ORF">RclHR1_09650001</name>
</gene>
<evidence type="ECO:0000313" key="3">
    <source>
        <dbReference type="Proteomes" id="UP000247702"/>
    </source>
</evidence>
<dbReference type="Proteomes" id="UP000247702">
    <property type="component" value="Unassembled WGS sequence"/>
</dbReference>
<reference evidence="2" key="2">
    <citation type="submission" date="2019-10" db="EMBL/GenBank/DDBJ databases">
        <title>Conservation and host-specific expression of non-tandemly repeated heterogenous ribosome RNA gene in arbuscular mycorrhizal fungi.</title>
        <authorList>
            <person name="Maeda T."/>
            <person name="Kobayashi Y."/>
            <person name="Nakagawa T."/>
            <person name="Ezawa T."/>
            <person name="Yamaguchi K."/>
            <person name="Bino T."/>
            <person name="Nishimoto Y."/>
            <person name="Shigenobu S."/>
            <person name="Kawaguchi M."/>
        </authorList>
    </citation>
    <scope>NUCLEOTIDE SEQUENCE</scope>
    <source>
        <strain evidence="2">HR1</strain>
    </source>
</reference>
<proteinExistence type="predicted"/>
<dbReference type="EMBL" id="BLAL01000081">
    <property type="protein sequence ID" value="GES84604.1"/>
    <property type="molecule type" value="Genomic_DNA"/>
</dbReference>
<accession>A0A2Z6SR28</accession>
<protein>
    <submittedName>
        <fullName evidence="1">Uncharacterized protein</fullName>
    </submittedName>
</protein>
<evidence type="ECO:0000313" key="1">
    <source>
        <dbReference type="EMBL" id="GBC10459.1"/>
    </source>
</evidence>
<organism evidence="1 3">
    <name type="scientific">Rhizophagus clarus</name>
    <dbReference type="NCBI Taxonomy" id="94130"/>
    <lineage>
        <taxon>Eukaryota</taxon>
        <taxon>Fungi</taxon>
        <taxon>Fungi incertae sedis</taxon>
        <taxon>Mucoromycota</taxon>
        <taxon>Glomeromycotina</taxon>
        <taxon>Glomeromycetes</taxon>
        <taxon>Glomerales</taxon>
        <taxon>Glomeraceae</taxon>
        <taxon>Rhizophagus</taxon>
    </lineage>
</organism>
<name>A0A2Z6SR28_9GLOM</name>
<dbReference type="EMBL" id="BEXD01004387">
    <property type="protein sequence ID" value="GBC10459.1"/>
    <property type="molecule type" value="Genomic_DNA"/>
</dbReference>
<comment type="caution">
    <text evidence="1">The sequence shown here is derived from an EMBL/GenBank/DDBJ whole genome shotgun (WGS) entry which is preliminary data.</text>
</comment>
<evidence type="ECO:0000313" key="2">
    <source>
        <dbReference type="EMBL" id="GES84604.1"/>
    </source>
</evidence>